<proteinExistence type="predicted"/>
<protein>
    <submittedName>
        <fullName evidence="1">Putative secreted protein</fullName>
    </submittedName>
</protein>
<reference evidence="1" key="1">
    <citation type="submission" date="2018-01" db="EMBL/GenBank/DDBJ databases">
        <title>An insight into the sialome of Amazonian anophelines.</title>
        <authorList>
            <person name="Ribeiro J.M."/>
            <person name="Scarpassa V."/>
            <person name="Calvo E."/>
        </authorList>
    </citation>
    <scope>NUCLEOTIDE SEQUENCE</scope>
    <source>
        <tissue evidence="1">Salivary glands</tissue>
    </source>
</reference>
<organism evidence="1">
    <name type="scientific">Anopheles marajoara</name>
    <dbReference type="NCBI Taxonomy" id="58244"/>
    <lineage>
        <taxon>Eukaryota</taxon>
        <taxon>Metazoa</taxon>
        <taxon>Ecdysozoa</taxon>
        <taxon>Arthropoda</taxon>
        <taxon>Hexapoda</taxon>
        <taxon>Insecta</taxon>
        <taxon>Pterygota</taxon>
        <taxon>Neoptera</taxon>
        <taxon>Endopterygota</taxon>
        <taxon>Diptera</taxon>
        <taxon>Nematocera</taxon>
        <taxon>Culicoidea</taxon>
        <taxon>Culicidae</taxon>
        <taxon>Anophelinae</taxon>
        <taxon>Anopheles</taxon>
    </lineage>
</organism>
<sequence>MWTLSFRSHNCAMTASAPVAATAAAAAVAAVASPSWSSDGWLKCQTEREATVMAHFVRVSLLSFCVDPSDLW</sequence>
<name>A0A2M4CDL0_9DIPT</name>
<dbReference type="EMBL" id="GGFJ01014269">
    <property type="protein sequence ID" value="MBW63410.1"/>
    <property type="molecule type" value="Transcribed_RNA"/>
</dbReference>
<evidence type="ECO:0000313" key="1">
    <source>
        <dbReference type="EMBL" id="MBW63410.1"/>
    </source>
</evidence>
<dbReference type="AlphaFoldDB" id="A0A2M4CDL0"/>
<accession>A0A2M4CDL0</accession>